<protein>
    <submittedName>
        <fullName evidence="1">Uncharacterized protein</fullName>
    </submittedName>
</protein>
<gene>
    <name evidence="1" type="ORF">BGZ65_012341</name>
</gene>
<proteinExistence type="predicted"/>
<accession>A0A9P6M7H7</accession>
<comment type="caution">
    <text evidence="1">The sequence shown here is derived from an EMBL/GenBank/DDBJ whole genome shotgun (WGS) entry which is preliminary data.</text>
</comment>
<evidence type="ECO:0000313" key="1">
    <source>
        <dbReference type="EMBL" id="KAF9969038.1"/>
    </source>
</evidence>
<dbReference type="EMBL" id="JAAAHW010005356">
    <property type="protein sequence ID" value="KAF9969038.1"/>
    <property type="molecule type" value="Genomic_DNA"/>
</dbReference>
<dbReference type="AlphaFoldDB" id="A0A9P6M7H7"/>
<organism evidence="1 2">
    <name type="scientific">Modicella reniformis</name>
    <dbReference type="NCBI Taxonomy" id="1440133"/>
    <lineage>
        <taxon>Eukaryota</taxon>
        <taxon>Fungi</taxon>
        <taxon>Fungi incertae sedis</taxon>
        <taxon>Mucoromycota</taxon>
        <taxon>Mortierellomycotina</taxon>
        <taxon>Mortierellomycetes</taxon>
        <taxon>Mortierellales</taxon>
        <taxon>Mortierellaceae</taxon>
        <taxon>Modicella</taxon>
    </lineage>
</organism>
<keyword evidence="2" id="KW-1185">Reference proteome</keyword>
<reference evidence="1" key="1">
    <citation type="journal article" date="2020" name="Fungal Divers.">
        <title>Resolving the Mortierellaceae phylogeny through synthesis of multi-gene phylogenetics and phylogenomics.</title>
        <authorList>
            <person name="Vandepol N."/>
            <person name="Liber J."/>
            <person name="Desiro A."/>
            <person name="Na H."/>
            <person name="Kennedy M."/>
            <person name="Barry K."/>
            <person name="Grigoriev I.V."/>
            <person name="Miller A.N."/>
            <person name="O'Donnell K."/>
            <person name="Stajich J.E."/>
            <person name="Bonito G."/>
        </authorList>
    </citation>
    <scope>NUCLEOTIDE SEQUENCE</scope>
    <source>
        <strain evidence="1">MES-2147</strain>
    </source>
</reference>
<evidence type="ECO:0000313" key="2">
    <source>
        <dbReference type="Proteomes" id="UP000749646"/>
    </source>
</evidence>
<name>A0A9P6M7H7_9FUNG</name>
<feature type="non-terminal residue" evidence="1">
    <location>
        <position position="1"/>
    </location>
</feature>
<dbReference type="Proteomes" id="UP000749646">
    <property type="component" value="Unassembled WGS sequence"/>
</dbReference>
<sequence>FFYEEPPKTWTPTRFAAHSKATDFGDYINGPSLIKSTTPSLGVYSSSIFKYLREEDGKEETQVKRTIELRKAMYQEKEEELILKSKTSINLMKGRLVPVYQTPL</sequence>